<reference evidence="8" key="2">
    <citation type="journal article" date="2021" name="PeerJ">
        <title>Extensive microbial diversity within the chicken gut microbiome revealed by metagenomics and culture.</title>
        <authorList>
            <person name="Gilroy R."/>
            <person name="Ravi A."/>
            <person name="Getino M."/>
            <person name="Pursley I."/>
            <person name="Horton D.L."/>
            <person name="Alikhan N.F."/>
            <person name="Baker D."/>
            <person name="Gharbi K."/>
            <person name="Hall N."/>
            <person name="Watson M."/>
            <person name="Adriaenssens E.M."/>
            <person name="Foster-Nyarko E."/>
            <person name="Jarju S."/>
            <person name="Secka A."/>
            <person name="Antonio M."/>
            <person name="Oren A."/>
            <person name="Chaudhuri R.R."/>
            <person name="La Ragione R."/>
            <person name="Hildebrand F."/>
            <person name="Pallen M.J."/>
        </authorList>
    </citation>
    <scope>NUCLEOTIDE SEQUENCE</scope>
    <source>
        <strain evidence="8">USAMLcec3-3695</strain>
    </source>
</reference>
<comment type="similarity">
    <text evidence="1 5">Belongs to the D-isomer specific 2-hydroxyacid dehydrogenase family.</text>
</comment>
<gene>
    <name evidence="8" type="ORF">IAA61_06925</name>
</gene>
<comment type="pathway">
    <text evidence="4">Amino-acid biosynthesis.</text>
</comment>
<evidence type="ECO:0000256" key="4">
    <source>
        <dbReference type="ARBA" id="ARBA00029440"/>
    </source>
</evidence>
<dbReference type="CDD" id="cd12174">
    <property type="entry name" value="PGDH_like_3"/>
    <property type="match status" value="1"/>
</dbReference>
<evidence type="ECO:0000259" key="7">
    <source>
        <dbReference type="Pfam" id="PF02826"/>
    </source>
</evidence>
<dbReference type="InterPro" id="IPR029752">
    <property type="entry name" value="D-isomer_DH_CS1"/>
</dbReference>
<name>A0A9D1SEY5_9FIRM</name>
<dbReference type="GO" id="GO:0051287">
    <property type="term" value="F:NAD binding"/>
    <property type="evidence" value="ECO:0007669"/>
    <property type="project" value="InterPro"/>
</dbReference>
<feature type="domain" description="D-isomer specific 2-hydroxyacid dehydrogenase NAD-binding" evidence="7">
    <location>
        <begin position="119"/>
        <end position="271"/>
    </location>
</feature>
<dbReference type="PANTHER" id="PTHR42938">
    <property type="entry name" value="FORMATE DEHYDROGENASE 1"/>
    <property type="match status" value="1"/>
</dbReference>
<reference evidence="8" key="1">
    <citation type="submission" date="2020-10" db="EMBL/GenBank/DDBJ databases">
        <authorList>
            <person name="Gilroy R."/>
        </authorList>
    </citation>
    <scope>NUCLEOTIDE SEQUENCE</scope>
    <source>
        <strain evidence="8">USAMLcec3-3695</strain>
    </source>
</reference>
<sequence>MYNILTLNKIAACGLDRLGDNYTITDDVSADVDGIILRSYKMHDMELPKSLKAVARAGAGTNNIPIDKCSENGIVVFNTPGANANAVKELVIAGMLIASRDIIGGSEWANTLTGDDAAKQVEKGKSNFAGCEIKGKTLGVIGLGAIGILVANAAVALGMDVIGYDPYLSVGNALQLNRHVHCVHDPNEVYKAADYVTIHVPLLDSTRDTINKDTLAVMKDGVVILNFARGGLVNNDDIKAAIASGKVKKYVVDFPDSETVNQPGIIAIPHLGASTEESEDNCAKMAADEIKDYLENGNITNSVNFPNCSLPVDKVGRITVIHKNEPNVIATFTDVLKEVNISDMINKSKGDYAYTIINTDHTVTEETAKQLEALDSVIAVRIIK</sequence>
<dbReference type="Pfam" id="PF02826">
    <property type="entry name" value="2-Hacid_dh_C"/>
    <property type="match status" value="1"/>
</dbReference>
<feature type="domain" description="D-isomer specific 2-hydroxyacid dehydrogenase catalytic" evidence="6">
    <location>
        <begin position="30"/>
        <end position="304"/>
    </location>
</feature>
<evidence type="ECO:0000256" key="1">
    <source>
        <dbReference type="ARBA" id="ARBA00005854"/>
    </source>
</evidence>
<dbReference type="PROSITE" id="PS00065">
    <property type="entry name" value="D_2_HYDROXYACID_DH_1"/>
    <property type="match status" value="1"/>
</dbReference>
<dbReference type="InterPro" id="IPR029753">
    <property type="entry name" value="D-isomer_DH_CS"/>
</dbReference>
<dbReference type="Gene3D" id="3.40.50.720">
    <property type="entry name" value="NAD(P)-binding Rossmann-like Domain"/>
    <property type="match status" value="2"/>
</dbReference>
<comment type="caution">
    <text evidence="8">The sequence shown here is derived from an EMBL/GenBank/DDBJ whole genome shotgun (WGS) entry which is preliminary data.</text>
</comment>
<keyword evidence="2 5" id="KW-0560">Oxidoreductase</keyword>
<dbReference type="SUPFAM" id="SSF55021">
    <property type="entry name" value="ACT-like"/>
    <property type="match status" value="1"/>
</dbReference>
<evidence type="ECO:0000256" key="3">
    <source>
        <dbReference type="ARBA" id="ARBA00023027"/>
    </source>
</evidence>
<dbReference type="AlphaFoldDB" id="A0A9D1SEY5"/>
<dbReference type="SUPFAM" id="SSF52283">
    <property type="entry name" value="Formate/glycerate dehydrogenase catalytic domain-like"/>
    <property type="match status" value="1"/>
</dbReference>
<organism evidence="8 9">
    <name type="scientific">Candidatus Ornithomonoglobus merdipullorum</name>
    <dbReference type="NCBI Taxonomy" id="2840895"/>
    <lineage>
        <taxon>Bacteria</taxon>
        <taxon>Bacillati</taxon>
        <taxon>Bacillota</taxon>
        <taxon>Clostridia</taxon>
        <taxon>Candidatus Ornithomonoglobus</taxon>
    </lineage>
</organism>
<dbReference type="PROSITE" id="PS00671">
    <property type="entry name" value="D_2_HYDROXYACID_DH_3"/>
    <property type="match status" value="1"/>
</dbReference>
<evidence type="ECO:0000256" key="5">
    <source>
        <dbReference type="RuleBase" id="RU003719"/>
    </source>
</evidence>
<dbReference type="Gene3D" id="3.30.70.260">
    <property type="match status" value="1"/>
</dbReference>
<dbReference type="Pfam" id="PF00389">
    <property type="entry name" value="2-Hacid_dh"/>
    <property type="match status" value="1"/>
</dbReference>
<dbReference type="InterPro" id="IPR036291">
    <property type="entry name" value="NAD(P)-bd_dom_sf"/>
</dbReference>
<dbReference type="EMBL" id="DVNB01000072">
    <property type="protein sequence ID" value="HIU57530.1"/>
    <property type="molecule type" value="Genomic_DNA"/>
</dbReference>
<dbReference type="InterPro" id="IPR006139">
    <property type="entry name" value="D-isomer_2_OHA_DH_cat_dom"/>
</dbReference>
<dbReference type="SUPFAM" id="SSF51735">
    <property type="entry name" value="NAD(P)-binding Rossmann-fold domains"/>
    <property type="match status" value="1"/>
</dbReference>
<evidence type="ECO:0000256" key="2">
    <source>
        <dbReference type="ARBA" id="ARBA00023002"/>
    </source>
</evidence>
<evidence type="ECO:0000313" key="8">
    <source>
        <dbReference type="EMBL" id="HIU57530.1"/>
    </source>
</evidence>
<evidence type="ECO:0000259" key="6">
    <source>
        <dbReference type="Pfam" id="PF00389"/>
    </source>
</evidence>
<dbReference type="Proteomes" id="UP000824109">
    <property type="component" value="Unassembled WGS sequence"/>
</dbReference>
<proteinExistence type="inferred from homology"/>
<accession>A0A9D1SEY5</accession>
<dbReference type="PANTHER" id="PTHR42938:SF47">
    <property type="entry name" value="HYDROXYPYRUVATE REDUCTASE"/>
    <property type="match status" value="1"/>
</dbReference>
<dbReference type="InterPro" id="IPR045865">
    <property type="entry name" value="ACT-like_dom_sf"/>
</dbReference>
<keyword evidence="3" id="KW-0520">NAD</keyword>
<protein>
    <submittedName>
        <fullName evidence="8">3-phosphoglycerate dehydrogenase</fullName>
    </submittedName>
</protein>
<dbReference type="InterPro" id="IPR006140">
    <property type="entry name" value="D-isomer_DH_NAD-bd"/>
</dbReference>
<evidence type="ECO:0000313" key="9">
    <source>
        <dbReference type="Proteomes" id="UP000824109"/>
    </source>
</evidence>
<dbReference type="GO" id="GO:0016616">
    <property type="term" value="F:oxidoreductase activity, acting on the CH-OH group of donors, NAD or NADP as acceptor"/>
    <property type="evidence" value="ECO:0007669"/>
    <property type="project" value="InterPro"/>
</dbReference>